<dbReference type="SUPFAM" id="SSF47413">
    <property type="entry name" value="lambda repressor-like DNA-binding domains"/>
    <property type="match status" value="1"/>
</dbReference>
<dbReference type="InterPro" id="IPR010982">
    <property type="entry name" value="Lambda_DNA-bd_dom_sf"/>
</dbReference>
<evidence type="ECO:0000259" key="2">
    <source>
        <dbReference type="PROSITE" id="PS50943"/>
    </source>
</evidence>
<dbReference type="CDD" id="cd00093">
    <property type="entry name" value="HTH_XRE"/>
    <property type="match status" value="1"/>
</dbReference>
<reference evidence="3 4" key="1">
    <citation type="submission" date="2011-11" db="EMBL/GenBank/DDBJ databases">
        <title>The Noncontiguous Finished sequence of Saccharomonospora cyanea NA-134.</title>
        <authorList>
            <consortium name="US DOE Joint Genome Institute"/>
            <person name="Lucas S."/>
            <person name="Han J."/>
            <person name="Lapidus A."/>
            <person name="Cheng J.-F."/>
            <person name="Goodwin L."/>
            <person name="Pitluck S."/>
            <person name="Peters L."/>
            <person name="Ovchinnikova G."/>
            <person name="Lu M."/>
            <person name="Detter J.C."/>
            <person name="Han C."/>
            <person name="Tapia R."/>
            <person name="Land M."/>
            <person name="Hauser L."/>
            <person name="Kyrpides N."/>
            <person name="Ivanova N."/>
            <person name="Pagani I."/>
            <person name="Brambilla E.-M."/>
            <person name="Klenk H.-P."/>
            <person name="Woyke T."/>
        </authorList>
    </citation>
    <scope>NUCLEOTIDE SEQUENCE [LARGE SCALE GENOMIC DNA]</scope>
    <source>
        <strain evidence="3 4">NA-134</strain>
    </source>
</reference>
<dbReference type="Pfam" id="PF13560">
    <property type="entry name" value="HTH_31"/>
    <property type="match status" value="1"/>
</dbReference>
<dbReference type="GO" id="GO:0003677">
    <property type="term" value="F:DNA binding"/>
    <property type="evidence" value="ECO:0007669"/>
    <property type="project" value="InterPro"/>
</dbReference>
<dbReference type="eggNOG" id="COG1396">
    <property type="taxonomic scope" value="Bacteria"/>
</dbReference>
<evidence type="ECO:0000256" key="1">
    <source>
        <dbReference type="SAM" id="MobiDB-lite"/>
    </source>
</evidence>
<organism evidence="3 4">
    <name type="scientific">Saccharomonospora cyanea NA-134</name>
    <dbReference type="NCBI Taxonomy" id="882082"/>
    <lineage>
        <taxon>Bacteria</taxon>
        <taxon>Bacillati</taxon>
        <taxon>Actinomycetota</taxon>
        <taxon>Actinomycetes</taxon>
        <taxon>Pseudonocardiales</taxon>
        <taxon>Pseudonocardiaceae</taxon>
        <taxon>Saccharomonospora</taxon>
    </lineage>
</organism>
<dbReference type="Gene3D" id="1.10.260.40">
    <property type="entry name" value="lambda repressor-like DNA-binding domains"/>
    <property type="match status" value="1"/>
</dbReference>
<dbReference type="InterPro" id="IPR001387">
    <property type="entry name" value="Cro/C1-type_HTH"/>
</dbReference>
<gene>
    <name evidence="3" type="ORF">SaccyDRAFT_1398</name>
</gene>
<feature type="compositionally biased region" description="Polar residues" evidence="1">
    <location>
        <begin position="288"/>
        <end position="302"/>
    </location>
</feature>
<evidence type="ECO:0000313" key="3">
    <source>
        <dbReference type="EMBL" id="EHR60305.1"/>
    </source>
</evidence>
<proteinExistence type="predicted"/>
<dbReference type="STRING" id="882082.SaccyDRAFT_1398"/>
<dbReference type="EMBL" id="CM001440">
    <property type="protein sequence ID" value="EHR60305.1"/>
    <property type="molecule type" value="Genomic_DNA"/>
</dbReference>
<keyword evidence="4" id="KW-1185">Reference proteome</keyword>
<feature type="region of interest" description="Disordered" evidence="1">
    <location>
        <begin position="281"/>
        <end position="317"/>
    </location>
</feature>
<feature type="domain" description="HTH cro/C1-type" evidence="2">
    <location>
        <begin position="5"/>
        <end position="61"/>
    </location>
</feature>
<name>H5XE59_9PSEU</name>
<sequence length="317" mass="34529">MGERIQEYRERRGMSRPVLAGLVGRSPDWLKKVEREHLLPPRLEMLVKLADALDLHEVAALTGDQAATVSAARRKGHEAVPAIRETIEETVLVVDREQHYDVDALVDRAAYAWRVGHTSATPRADVGRVLPSLPRDARRAARVLTGPDRRTANTALVAAYALAEQALAWVSDSALLWLSADRRITAAEQADDPASLAAAAWVVGNVWRSTGRGNEALRLAVGAADVLAPYLDGDDDSMRALWGACRLHAAITAARLGGTRFVTLTTPTRWCLASPMTTRTRGRCSATRIPTSPGRRSQSTSVRAEPRSTRPKQSART</sequence>
<dbReference type="AlphaFoldDB" id="H5XE59"/>
<dbReference type="Proteomes" id="UP000002791">
    <property type="component" value="Chromosome"/>
</dbReference>
<protein>
    <submittedName>
        <fullName evidence="3">Putative transcriptional regulator</fullName>
    </submittedName>
</protein>
<accession>H5XE59</accession>
<evidence type="ECO:0000313" key="4">
    <source>
        <dbReference type="Proteomes" id="UP000002791"/>
    </source>
</evidence>
<dbReference type="HOGENOM" id="CLU_3415009_0_0_11"/>
<dbReference type="PROSITE" id="PS50943">
    <property type="entry name" value="HTH_CROC1"/>
    <property type="match status" value="1"/>
</dbReference>
<dbReference type="SMART" id="SM00530">
    <property type="entry name" value="HTH_XRE"/>
    <property type="match status" value="1"/>
</dbReference>